<name>A0A0V1KRG0_9BILA</name>
<evidence type="ECO:0000313" key="1">
    <source>
        <dbReference type="EMBL" id="KRZ49532.1"/>
    </source>
</evidence>
<keyword evidence="2" id="KW-1185">Reference proteome</keyword>
<protein>
    <submittedName>
        <fullName evidence="1">Uncharacterized protein</fullName>
    </submittedName>
</protein>
<comment type="caution">
    <text evidence="1">The sequence shown here is derived from an EMBL/GenBank/DDBJ whole genome shotgun (WGS) entry which is preliminary data.</text>
</comment>
<accession>A0A0V1KRG0</accession>
<dbReference type="Proteomes" id="UP000054721">
    <property type="component" value="Unassembled WGS sequence"/>
</dbReference>
<sequence length="237" mass="27739">MNMLKRFKDEVRFDGEKYVVKLPKNYVEAEQRLQQFEMKLRKEGDGWYTRKNMIGIQMDISKMFLQIRQDTEDNDITNCSKTGIVFCMIDEKSPGVGVRIERELYKATLHGKSSCITTSLTGEQEQRLRSLSSNYRRWKNSGRLDSDQRNTSRIVADRPREAARSKREQHDSGLLIGQRLLSLICEDKRCGCSQFRKSDRNNIRRIVLQKLQEIKKAQRVKLWVSSLDGKGEEKQLV</sequence>
<reference evidence="1 2" key="1">
    <citation type="submission" date="2015-05" db="EMBL/GenBank/DDBJ databases">
        <title>Evolution of Trichinella species and genotypes.</title>
        <authorList>
            <person name="Korhonen P.K."/>
            <person name="Edoardo P."/>
            <person name="Giuseppe L.R."/>
            <person name="Gasser R.B."/>
        </authorList>
    </citation>
    <scope>NUCLEOTIDE SEQUENCE [LARGE SCALE GENOMIC DNA]</scope>
    <source>
        <strain evidence="1">ISS10</strain>
    </source>
</reference>
<dbReference type="EMBL" id="JYDW01000307">
    <property type="protein sequence ID" value="KRZ49532.1"/>
    <property type="molecule type" value="Genomic_DNA"/>
</dbReference>
<organism evidence="1 2">
    <name type="scientific">Trichinella nativa</name>
    <dbReference type="NCBI Taxonomy" id="6335"/>
    <lineage>
        <taxon>Eukaryota</taxon>
        <taxon>Metazoa</taxon>
        <taxon>Ecdysozoa</taxon>
        <taxon>Nematoda</taxon>
        <taxon>Enoplea</taxon>
        <taxon>Dorylaimia</taxon>
        <taxon>Trichinellida</taxon>
        <taxon>Trichinellidae</taxon>
        <taxon>Trichinella</taxon>
    </lineage>
</organism>
<dbReference type="AlphaFoldDB" id="A0A0V1KRG0"/>
<proteinExistence type="predicted"/>
<evidence type="ECO:0000313" key="2">
    <source>
        <dbReference type="Proteomes" id="UP000054721"/>
    </source>
</evidence>
<gene>
    <name evidence="1" type="ORF">T02_8841</name>
</gene>